<dbReference type="Gene3D" id="3.40.50.10190">
    <property type="entry name" value="BRCT domain"/>
    <property type="match status" value="1"/>
</dbReference>
<feature type="compositionally biased region" description="Polar residues" evidence="14">
    <location>
        <begin position="296"/>
        <end position="306"/>
    </location>
</feature>
<evidence type="ECO:0000313" key="17">
    <source>
        <dbReference type="Proteomes" id="UP001153678"/>
    </source>
</evidence>
<dbReference type="AlphaFoldDB" id="A0A9W4WKE4"/>
<dbReference type="Gene3D" id="1.10.150.110">
    <property type="entry name" value="DNA polymerase beta, N-terminal domain-like"/>
    <property type="match status" value="1"/>
</dbReference>
<dbReference type="GO" id="GO:0005634">
    <property type="term" value="C:nucleus"/>
    <property type="evidence" value="ECO:0007669"/>
    <property type="project" value="TreeGrafter"/>
</dbReference>
<evidence type="ECO:0000256" key="13">
    <source>
        <dbReference type="PIRSR" id="PIRSR622312-50"/>
    </source>
</evidence>
<evidence type="ECO:0000256" key="10">
    <source>
        <dbReference type="ARBA" id="ARBA00023204"/>
    </source>
</evidence>
<dbReference type="EC" id="2.7.7.7" evidence="2"/>
<feature type="domain" description="BRCT" evidence="15">
    <location>
        <begin position="185"/>
        <end position="283"/>
    </location>
</feature>
<dbReference type="InterPro" id="IPR027421">
    <property type="entry name" value="DNA_pol_lamdba_lyase_dom_sf"/>
</dbReference>
<evidence type="ECO:0000256" key="1">
    <source>
        <dbReference type="ARBA" id="ARBA00001936"/>
    </source>
</evidence>
<dbReference type="GO" id="GO:0006303">
    <property type="term" value="P:double-strand break repair via nonhomologous end joining"/>
    <property type="evidence" value="ECO:0007669"/>
    <property type="project" value="TreeGrafter"/>
</dbReference>
<dbReference type="SUPFAM" id="SSF81301">
    <property type="entry name" value="Nucleotidyltransferase"/>
    <property type="match status" value="1"/>
</dbReference>
<reference evidence="16" key="1">
    <citation type="submission" date="2022-08" db="EMBL/GenBank/DDBJ databases">
        <authorList>
            <person name="Kallberg Y."/>
            <person name="Tangrot J."/>
            <person name="Rosling A."/>
        </authorList>
    </citation>
    <scope>NUCLEOTIDE SEQUENCE</scope>
    <source>
        <strain evidence="16">Wild A</strain>
    </source>
</reference>
<dbReference type="GO" id="GO:0003677">
    <property type="term" value="F:DNA binding"/>
    <property type="evidence" value="ECO:0007669"/>
    <property type="project" value="InterPro"/>
</dbReference>
<evidence type="ECO:0000259" key="15">
    <source>
        <dbReference type="PROSITE" id="PS50172"/>
    </source>
</evidence>
<feature type="region of interest" description="Disordered" evidence="14">
    <location>
        <begin position="1"/>
        <end position="31"/>
    </location>
</feature>
<dbReference type="FunFam" id="3.30.460.10:FF:000020">
    <property type="entry name" value="DNA polymerase lambda"/>
    <property type="match status" value="1"/>
</dbReference>
<feature type="compositionally biased region" description="Basic and acidic residues" evidence="14">
    <location>
        <begin position="307"/>
        <end position="329"/>
    </location>
</feature>
<keyword evidence="6" id="KW-0548">Nucleotidyltransferase</keyword>
<evidence type="ECO:0000256" key="8">
    <source>
        <dbReference type="ARBA" id="ARBA00022763"/>
    </source>
</evidence>
<dbReference type="InterPro" id="IPR018944">
    <property type="entry name" value="DNA_pol_lambd_fingers_domain"/>
</dbReference>
<evidence type="ECO:0000256" key="6">
    <source>
        <dbReference type="ARBA" id="ARBA00022695"/>
    </source>
</evidence>
<dbReference type="PANTHER" id="PTHR11276">
    <property type="entry name" value="DNA POLYMERASE TYPE-X FAMILY MEMBER"/>
    <property type="match status" value="1"/>
</dbReference>
<dbReference type="PROSITE" id="PS50172">
    <property type="entry name" value="BRCT"/>
    <property type="match status" value="1"/>
</dbReference>
<dbReference type="Pfam" id="PF14716">
    <property type="entry name" value="HHH_8"/>
    <property type="match status" value="1"/>
</dbReference>
<feature type="region of interest" description="Disordered" evidence="14">
    <location>
        <begin position="296"/>
        <end position="329"/>
    </location>
</feature>
<organism evidence="16 17">
    <name type="scientific">Funneliformis geosporum</name>
    <dbReference type="NCBI Taxonomy" id="1117311"/>
    <lineage>
        <taxon>Eukaryota</taxon>
        <taxon>Fungi</taxon>
        <taxon>Fungi incertae sedis</taxon>
        <taxon>Mucoromycota</taxon>
        <taxon>Glomeromycotina</taxon>
        <taxon>Glomeromycetes</taxon>
        <taxon>Glomerales</taxon>
        <taxon>Glomeraceae</taxon>
        <taxon>Funneliformis</taxon>
    </lineage>
</organism>
<dbReference type="PANTHER" id="PTHR11276:SF28">
    <property type="entry name" value="DNA POLYMERASE LAMBDA"/>
    <property type="match status" value="1"/>
</dbReference>
<keyword evidence="5" id="KW-0808">Transferase</keyword>
<dbReference type="Gene3D" id="1.10.150.20">
    <property type="entry name" value="5' to 3' exonuclease, C-terminal subdomain"/>
    <property type="match status" value="1"/>
</dbReference>
<proteinExistence type="predicted"/>
<dbReference type="SMART" id="SM00292">
    <property type="entry name" value="BRCT"/>
    <property type="match status" value="1"/>
</dbReference>
<dbReference type="InterPro" id="IPR037160">
    <property type="entry name" value="DNA_Pol_thumb_sf"/>
</dbReference>
<comment type="catalytic activity">
    <reaction evidence="12">
        <text>DNA(n) + a 2'-deoxyribonucleoside 5'-triphosphate = DNA(n+1) + diphosphate</text>
        <dbReference type="Rhea" id="RHEA:22508"/>
        <dbReference type="Rhea" id="RHEA-COMP:17339"/>
        <dbReference type="Rhea" id="RHEA-COMP:17340"/>
        <dbReference type="ChEBI" id="CHEBI:33019"/>
        <dbReference type="ChEBI" id="CHEBI:61560"/>
        <dbReference type="ChEBI" id="CHEBI:173112"/>
        <dbReference type="EC" id="2.7.7.7"/>
    </reaction>
</comment>
<evidence type="ECO:0000256" key="7">
    <source>
        <dbReference type="ARBA" id="ARBA00022705"/>
    </source>
</evidence>
<gene>
    <name evidence="16" type="ORF">FWILDA_LOCUS3454</name>
</gene>
<dbReference type="OrthoDB" id="205514at2759"/>
<evidence type="ECO:0000313" key="16">
    <source>
        <dbReference type="EMBL" id="CAI2168181.1"/>
    </source>
</evidence>
<keyword evidence="8" id="KW-0227">DNA damage</keyword>
<keyword evidence="7" id="KW-0235">DNA replication</keyword>
<evidence type="ECO:0000256" key="12">
    <source>
        <dbReference type="ARBA" id="ARBA00049244"/>
    </source>
</evidence>
<dbReference type="InterPro" id="IPR043519">
    <property type="entry name" value="NT_sf"/>
</dbReference>
<evidence type="ECO:0000256" key="14">
    <source>
        <dbReference type="SAM" id="MobiDB-lite"/>
    </source>
</evidence>
<dbReference type="PRINTS" id="PR00869">
    <property type="entry name" value="DNAPOLX"/>
</dbReference>
<dbReference type="Gene3D" id="3.30.460.10">
    <property type="entry name" value="Beta Polymerase, domain 2"/>
    <property type="match status" value="1"/>
</dbReference>
<dbReference type="GO" id="GO:0003887">
    <property type="term" value="F:DNA-directed DNA polymerase activity"/>
    <property type="evidence" value="ECO:0007669"/>
    <property type="project" value="UniProtKB-KW"/>
</dbReference>
<keyword evidence="17" id="KW-1185">Reference proteome</keyword>
<dbReference type="Proteomes" id="UP001153678">
    <property type="component" value="Unassembled WGS sequence"/>
</dbReference>
<keyword evidence="10" id="KW-0234">DNA repair</keyword>
<feature type="compositionally biased region" description="Low complexity" evidence="14">
    <location>
        <begin position="143"/>
        <end position="153"/>
    </location>
</feature>
<dbReference type="SUPFAM" id="SSF47802">
    <property type="entry name" value="DNA polymerase beta, N-terminal domain-like"/>
    <property type="match status" value="1"/>
</dbReference>
<comment type="caution">
    <text evidence="16">The sequence shown here is derived from an EMBL/GenBank/DDBJ whole genome shotgun (WGS) entry which is preliminary data.</text>
</comment>
<feature type="region of interest" description="Disordered" evidence="14">
    <location>
        <begin position="119"/>
        <end position="175"/>
    </location>
</feature>
<dbReference type="Pfam" id="PF14792">
    <property type="entry name" value="DNA_pol_B_palm"/>
    <property type="match status" value="1"/>
</dbReference>
<dbReference type="SUPFAM" id="SSF81585">
    <property type="entry name" value="PsbU/PolX domain-like"/>
    <property type="match status" value="1"/>
</dbReference>
<dbReference type="InterPro" id="IPR028207">
    <property type="entry name" value="DNA_pol_B_palm_palm"/>
</dbReference>
<dbReference type="Pfam" id="PF10391">
    <property type="entry name" value="DNA_pol_lambd_f"/>
    <property type="match status" value="1"/>
</dbReference>
<evidence type="ECO:0000256" key="2">
    <source>
        <dbReference type="ARBA" id="ARBA00012417"/>
    </source>
</evidence>
<evidence type="ECO:0000256" key="4">
    <source>
        <dbReference type="ARBA" id="ARBA00022634"/>
    </source>
</evidence>
<evidence type="ECO:0000256" key="9">
    <source>
        <dbReference type="ARBA" id="ARBA00022932"/>
    </source>
</evidence>
<sequence>MSQELKRGNLVSFRDEEYETERENFPSSVSSSFVGEMNSLDLLSQESDTLMMSDNEEKVHDSSTENNVKPSDAVPIAVEPLSNASKVSSFSVLSLKSQNHRKNKKAVYEFVIPNNSVKSGGKTKKQLKSHENTNKSSFVAINKSKSQLKSSTSKAKKSQSENIPKSKRKNNVDVGTEKSVRLPQFNKGIFSNLRILFISNNIDKLRLNLMKSKVLDKGGIIEENFEFDRDLTHIITELSGNQLVAKFGVRKLKRFENVATVRPNWISESIMYGKLMNVEPYAISLTEESADSLNITGLQTSQNLKRSNNEQKDRKQEESNNDKLLDMKRQRLSFSPSPPDVTILQNDEDSFLESHINNDMDSTSSVNNDTICNNDPLLEMIVEVKKLTESGLYLDEGGDNDNENESMQGDITTFDSNDVLISENFSGEVITDVTNSDKLEKTVEINAESPSVKPENFRGQNSFACMHSNKYEETNNTPNKMIIEKLQILLDHYTRMKDEWRMISYRKAISAIKKHTKPITSFEEARKIHGIGTRTAEKIAEIIDTGNLRRITHFSEGENLIKKFSFVYGVGSSVAMKWYAKGYKTFEDVLKNEKLTHNQITGILYYEDLQKRIPREEVQKISDWVKSAALSIDYKLECTTTGSFRRGRPDCGDIDIMITRNDSDGKNHLGVLTKLVEILSNQGFLTHELTRHDGDSLSAKFMGICKLPEGIHRRLDLFTVPYKEIGAALLSYTGNDVFNRSMRLMARKRKMCLNQHGLYMNVSRGYGGVKYTEGKLLAQKTEQEIFDALGVPWRPPNERNC</sequence>
<dbReference type="GO" id="GO:0016829">
    <property type="term" value="F:lyase activity"/>
    <property type="evidence" value="ECO:0007669"/>
    <property type="project" value="UniProtKB-KW"/>
</dbReference>
<dbReference type="Gene3D" id="3.30.210.10">
    <property type="entry name" value="DNA polymerase, thumb domain"/>
    <property type="match status" value="1"/>
</dbReference>
<dbReference type="EMBL" id="CAMKVN010000460">
    <property type="protein sequence ID" value="CAI2168181.1"/>
    <property type="molecule type" value="Genomic_DNA"/>
</dbReference>
<dbReference type="InterPro" id="IPR022312">
    <property type="entry name" value="DNA_pol_X"/>
</dbReference>
<dbReference type="Pfam" id="PF14791">
    <property type="entry name" value="DNA_pol_B_thumb"/>
    <property type="match status" value="1"/>
</dbReference>
<keyword evidence="11" id="KW-0456">Lyase</keyword>
<accession>A0A9W4WKE4</accession>
<dbReference type="InterPro" id="IPR010996">
    <property type="entry name" value="HHH_MUS81"/>
</dbReference>
<dbReference type="InterPro" id="IPR029398">
    <property type="entry name" value="PolB_thumb"/>
</dbReference>
<name>A0A9W4WKE4_9GLOM</name>
<dbReference type="PRINTS" id="PR00870">
    <property type="entry name" value="DNAPOLXBETA"/>
</dbReference>
<keyword evidence="4" id="KW-0237">DNA synthesis</keyword>
<dbReference type="InterPro" id="IPR001357">
    <property type="entry name" value="BRCT_dom"/>
</dbReference>
<dbReference type="FunFam" id="1.10.150.110:FF:000005">
    <property type="entry name" value="DNA polymerase POL4"/>
    <property type="match status" value="1"/>
</dbReference>
<evidence type="ECO:0000256" key="3">
    <source>
        <dbReference type="ARBA" id="ARBA00016513"/>
    </source>
</evidence>
<dbReference type="CDD" id="cd00141">
    <property type="entry name" value="NT_POLXc"/>
    <property type="match status" value="1"/>
</dbReference>
<evidence type="ECO:0000256" key="5">
    <source>
        <dbReference type="ARBA" id="ARBA00022679"/>
    </source>
</evidence>
<dbReference type="InterPro" id="IPR002054">
    <property type="entry name" value="DNA-dir_DNA_pol_X"/>
</dbReference>
<protein>
    <recommendedName>
        <fullName evidence="3">DNA polymerase lambda</fullName>
        <ecNumber evidence="2">2.7.7.7</ecNumber>
    </recommendedName>
</protein>
<keyword evidence="9" id="KW-0239">DNA-directed DNA polymerase</keyword>
<dbReference type="InterPro" id="IPR036420">
    <property type="entry name" value="BRCT_dom_sf"/>
</dbReference>
<comment type="cofactor">
    <cofactor evidence="1">
        <name>Mn(2+)</name>
        <dbReference type="ChEBI" id="CHEBI:29035"/>
    </cofactor>
</comment>
<dbReference type="SUPFAM" id="SSF52113">
    <property type="entry name" value="BRCT domain"/>
    <property type="match status" value="1"/>
</dbReference>
<evidence type="ECO:0000256" key="11">
    <source>
        <dbReference type="ARBA" id="ARBA00023239"/>
    </source>
</evidence>
<dbReference type="SMART" id="SM00483">
    <property type="entry name" value="POLXc"/>
    <property type="match status" value="1"/>
</dbReference>
<feature type="active site" description="Nucleophile; Schiff-base intermediate with DNA; for 5'-dRP lyase activity" evidence="13">
    <location>
        <position position="538"/>
    </location>
</feature>
<dbReference type="InterPro" id="IPR002008">
    <property type="entry name" value="DNA_pol_X_beta-like"/>
</dbReference>